<protein>
    <submittedName>
        <fullName evidence="8">Solute carrier family 26 member 6</fullName>
    </submittedName>
</protein>
<dbReference type="CDD" id="cd07042">
    <property type="entry name" value="STAS_SulP_like_sulfate_transporter"/>
    <property type="match status" value="1"/>
</dbReference>
<feature type="transmembrane region" description="Helical" evidence="6">
    <location>
        <begin position="360"/>
        <end position="377"/>
    </location>
</feature>
<dbReference type="InterPro" id="IPR001902">
    <property type="entry name" value="SLC26A/SulP_fam"/>
</dbReference>
<keyword evidence="2 6" id="KW-0812">Transmembrane</keyword>
<evidence type="ECO:0000256" key="6">
    <source>
        <dbReference type="SAM" id="Phobius"/>
    </source>
</evidence>
<proteinExistence type="predicted"/>
<evidence type="ECO:0000313" key="9">
    <source>
        <dbReference type="Proteomes" id="UP000230066"/>
    </source>
</evidence>
<feature type="transmembrane region" description="Helical" evidence="6">
    <location>
        <begin position="112"/>
        <end position="131"/>
    </location>
</feature>
<feature type="transmembrane region" description="Helical" evidence="6">
    <location>
        <begin position="323"/>
        <end position="348"/>
    </location>
</feature>
<evidence type="ECO:0000256" key="5">
    <source>
        <dbReference type="SAM" id="MobiDB-lite"/>
    </source>
</evidence>
<feature type="transmembrane region" description="Helical" evidence="6">
    <location>
        <begin position="169"/>
        <end position="185"/>
    </location>
</feature>
<dbReference type="GO" id="GO:0016020">
    <property type="term" value="C:membrane"/>
    <property type="evidence" value="ECO:0007669"/>
    <property type="project" value="UniProtKB-SubCell"/>
</dbReference>
<dbReference type="Proteomes" id="UP000230066">
    <property type="component" value="Unassembled WGS sequence"/>
</dbReference>
<dbReference type="InterPro" id="IPR002645">
    <property type="entry name" value="STAS_dom"/>
</dbReference>
<evidence type="ECO:0000313" key="8">
    <source>
        <dbReference type="EMBL" id="THD27252.1"/>
    </source>
</evidence>
<sequence length="909" mass="101357">MPGSVETNSDEQLDDQPTLPIHIDRPVLTQQKLNEWLGQPTHPGPPQFREQAYELALRTARLFSPECLKSKLQRKSPAESTKSRDDRDDADDAIRKDDRESQTVNPHPCTRFARTLGTWLIGFFPFIGILRKYDVKNWFINDMIAGLTVGIMHVPQGMAYAMLATLPPVYGLYTSFFPPLVYFFFGTSRHVSMGTIAVVSLLTGEFLDKVVNKESHQNAILRELPANQTNLTVSSQVPDTTALRVGYAAALSMTVGLSQIVMGLFRMGGVIRYLSGPMTSGFTFGVAIHVFTSQVTTLLGVKILKPTGLFTVPRTYYEVLQAIQTASLVTIGLSAVCILIITLVKIWINPLVAKRIRVPIPIDLIIVVLATVTSHYLELNERYHVKVVGHVSKGIEPPIVPNLDKMHNAIGEIVLLAVISFSVNSSLVRIFAKKMNYKSDFNQELYAYGLSNIISSFFQAYPSAASLSRSSVQVSAGGKTQVATLFSSILLILVLYFIGPLFYSVPNCCLSAIIVVALKGMFVQAVELKYLCKYSLWDFAIWFLTCTCTIVLDVKFGLITGIVFSALTVILRTQAPASRVLGQVDQTELYQDVRVAGRKTVQNSVIKVVRYEGSIYYTCAEQFRLSVYRHAGLDPSYVFNRIQKLQTRLCLVEKKMGLESTTPFNKASVPVIVSSGTSTNGSHPVTDAPHSAEFDPTDDQSRKSVSAFHTPSAQVPINDISSCHVLERRHTKLIRRLALLEDRCKLQFVILDCSRWTFVDFSGAEELDQLVKEFRQLDVSVLLVQIDENIAETLHRNGKLPVGVELFPTIHDAVVWASARLQTATDHLQNVHDLVNMRNQREENRVENVDYTDDDLEEENEAGMPNELTIDFLSDQNELGAQMSNLVAHNHTHPDAHEARSGDNYHKNV</sequence>
<feature type="transmembrane region" description="Helical" evidence="6">
    <location>
        <begin position="413"/>
        <end position="432"/>
    </location>
</feature>
<keyword evidence="9" id="KW-1185">Reference proteome</keyword>
<feature type="region of interest" description="Disordered" evidence="5">
    <location>
        <begin position="70"/>
        <end position="107"/>
    </location>
</feature>
<dbReference type="SUPFAM" id="SSF52091">
    <property type="entry name" value="SpoIIaa-like"/>
    <property type="match status" value="1"/>
</dbReference>
<dbReference type="PROSITE" id="PS50801">
    <property type="entry name" value="STAS"/>
    <property type="match status" value="1"/>
</dbReference>
<feature type="region of interest" description="Disordered" evidence="5">
    <location>
        <begin position="675"/>
        <end position="708"/>
    </location>
</feature>
<dbReference type="InterPro" id="IPR011547">
    <property type="entry name" value="SLC26A/SulP_dom"/>
</dbReference>
<keyword evidence="3 6" id="KW-1133">Transmembrane helix</keyword>
<feature type="transmembrane region" description="Helical" evidence="6">
    <location>
        <begin position="143"/>
        <end position="163"/>
    </location>
</feature>
<feature type="transmembrane region" description="Helical" evidence="6">
    <location>
        <begin position="510"/>
        <end position="527"/>
    </location>
</feature>
<comment type="subcellular location">
    <subcellularLocation>
        <location evidence="1">Membrane</location>
        <topology evidence="1">Multi-pass membrane protein</topology>
    </subcellularLocation>
</comment>
<dbReference type="InterPro" id="IPR018045">
    <property type="entry name" value="S04_transporter_CS"/>
</dbReference>
<comment type="caution">
    <text evidence="8">The sequence shown here is derived from an EMBL/GenBank/DDBJ whole genome shotgun (WGS) entry which is preliminary data.</text>
</comment>
<dbReference type="GO" id="GO:0008271">
    <property type="term" value="F:secondary active sulfate transmembrane transporter activity"/>
    <property type="evidence" value="ECO:0007669"/>
    <property type="project" value="InterPro"/>
</dbReference>
<dbReference type="NCBIfam" id="TIGR00815">
    <property type="entry name" value="sulP"/>
    <property type="match status" value="1"/>
</dbReference>
<feature type="domain" description="STAS" evidence="7">
    <location>
        <begin position="606"/>
        <end position="817"/>
    </location>
</feature>
<dbReference type="Pfam" id="PF01740">
    <property type="entry name" value="STAS"/>
    <property type="match status" value="1"/>
</dbReference>
<feature type="compositionally biased region" description="Basic and acidic residues" evidence="5">
    <location>
        <begin position="81"/>
        <end position="101"/>
    </location>
</feature>
<keyword evidence="4 6" id="KW-0472">Membrane</keyword>
<dbReference type="PROSITE" id="PS01130">
    <property type="entry name" value="SLC26A"/>
    <property type="match status" value="1"/>
</dbReference>
<evidence type="ECO:0000256" key="1">
    <source>
        <dbReference type="ARBA" id="ARBA00004141"/>
    </source>
</evidence>
<dbReference type="InterPro" id="IPR036513">
    <property type="entry name" value="STAS_dom_sf"/>
</dbReference>
<dbReference type="PANTHER" id="PTHR11814">
    <property type="entry name" value="SULFATE TRANSPORTER"/>
    <property type="match status" value="1"/>
</dbReference>
<feature type="transmembrane region" description="Helical" evidence="6">
    <location>
        <begin position="539"/>
        <end position="571"/>
    </location>
</feature>
<feature type="transmembrane region" description="Helical" evidence="6">
    <location>
        <begin position="444"/>
        <end position="462"/>
    </location>
</feature>
<accession>A0A4E0S260</accession>
<feature type="region of interest" description="Disordered" evidence="5">
    <location>
        <begin position="1"/>
        <end position="25"/>
    </location>
</feature>
<gene>
    <name evidence="8" type="ORF">D915_002037</name>
</gene>
<reference evidence="8" key="1">
    <citation type="submission" date="2019-03" db="EMBL/GenBank/DDBJ databases">
        <title>Improved annotation for the trematode Fasciola hepatica.</title>
        <authorList>
            <person name="Choi Y.-J."/>
            <person name="Martin J."/>
            <person name="Mitreva M."/>
        </authorList>
    </citation>
    <scope>NUCLEOTIDE SEQUENCE [LARGE SCALE GENOMIC DNA]</scope>
</reference>
<evidence type="ECO:0000256" key="3">
    <source>
        <dbReference type="ARBA" id="ARBA00022989"/>
    </source>
</evidence>
<evidence type="ECO:0000256" key="2">
    <source>
        <dbReference type="ARBA" id="ARBA00022692"/>
    </source>
</evidence>
<dbReference type="EMBL" id="JXXN02000481">
    <property type="protein sequence ID" value="THD27252.1"/>
    <property type="molecule type" value="Genomic_DNA"/>
</dbReference>
<feature type="transmembrane region" description="Helical" evidence="6">
    <location>
        <begin position="482"/>
        <end position="503"/>
    </location>
</feature>
<organism evidence="8 9">
    <name type="scientific">Fasciola hepatica</name>
    <name type="common">Liver fluke</name>
    <dbReference type="NCBI Taxonomy" id="6192"/>
    <lineage>
        <taxon>Eukaryota</taxon>
        <taxon>Metazoa</taxon>
        <taxon>Spiralia</taxon>
        <taxon>Lophotrochozoa</taxon>
        <taxon>Platyhelminthes</taxon>
        <taxon>Trematoda</taxon>
        <taxon>Digenea</taxon>
        <taxon>Plagiorchiida</taxon>
        <taxon>Echinostomata</taxon>
        <taxon>Echinostomatoidea</taxon>
        <taxon>Fasciolidae</taxon>
        <taxon>Fasciola</taxon>
    </lineage>
</organism>
<name>A0A4E0S260_FASHE</name>
<dbReference type="AlphaFoldDB" id="A0A4E0S260"/>
<evidence type="ECO:0000256" key="4">
    <source>
        <dbReference type="ARBA" id="ARBA00023136"/>
    </source>
</evidence>
<dbReference type="Pfam" id="PF00916">
    <property type="entry name" value="Sulfate_transp"/>
    <property type="match status" value="1"/>
</dbReference>
<dbReference type="Gene3D" id="3.30.750.24">
    <property type="entry name" value="STAS domain"/>
    <property type="match status" value="1"/>
</dbReference>
<evidence type="ECO:0000259" key="7">
    <source>
        <dbReference type="PROSITE" id="PS50801"/>
    </source>
</evidence>